<dbReference type="CDD" id="cd07033">
    <property type="entry name" value="TPP_PYR_DXS_TK_like"/>
    <property type="match status" value="1"/>
</dbReference>
<protein>
    <submittedName>
        <fullName evidence="5">Transketolase family protein</fullName>
    </submittedName>
</protein>
<dbReference type="SUPFAM" id="SSF52922">
    <property type="entry name" value="TK C-terminal domain-like"/>
    <property type="match status" value="1"/>
</dbReference>
<sequence length="322" mass="34473">MNIKLAKDNRPGDLEMRQAYAQALVKMIEAGEPIIATDADLMRAIGVLPYKEKYPDNIFDCGIAEANMIGVACGLSAEGFIPFTHTFGTFASRRVMDQVFMSGAYAKKNVKMLGSDPGVCAALNGGTHMALEDVAMMRCVPEVTIVEPTDAAMVKDLIPKIAHTYGMFYIRMCRTKVETIYEDGSEFDIGKAVTLRDGNDVTIIAAGREVIEALKAAELLAAEGMNARVLDMFTIKPLDSEAVLAAARETGAIVTAENHNIVGGLGSAVAELLADCFPAPVERVGAKDVFGEVGPSDYLKQRFGITADDIAVAAKKAVARKK</sequence>
<dbReference type="PANTHER" id="PTHR43825">
    <property type="entry name" value="PYRUVATE DEHYDROGENASE E1 COMPONENT"/>
    <property type="match status" value="1"/>
</dbReference>
<dbReference type="Pfam" id="PF02780">
    <property type="entry name" value="Transketolase_C"/>
    <property type="match status" value="1"/>
</dbReference>
<comment type="similarity">
    <text evidence="2">Belongs to the transketolase family.</text>
</comment>
<dbReference type="PANTHER" id="PTHR43825:SF1">
    <property type="entry name" value="TRANSKETOLASE-LIKE PYRIMIDINE-BINDING DOMAIN-CONTAINING PROTEIN"/>
    <property type="match status" value="1"/>
</dbReference>
<dbReference type="Gene3D" id="3.40.50.920">
    <property type="match status" value="1"/>
</dbReference>
<dbReference type="AlphaFoldDB" id="A0A9D1G344"/>
<dbReference type="Proteomes" id="UP000886876">
    <property type="component" value="Unassembled WGS sequence"/>
</dbReference>
<reference evidence="5" key="2">
    <citation type="journal article" date="2021" name="PeerJ">
        <title>Extensive microbial diversity within the chicken gut microbiome revealed by metagenomics and culture.</title>
        <authorList>
            <person name="Gilroy R."/>
            <person name="Ravi A."/>
            <person name="Getino M."/>
            <person name="Pursley I."/>
            <person name="Horton D.L."/>
            <person name="Alikhan N.F."/>
            <person name="Baker D."/>
            <person name="Gharbi K."/>
            <person name="Hall N."/>
            <person name="Watson M."/>
            <person name="Adriaenssens E.M."/>
            <person name="Foster-Nyarko E."/>
            <person name="Jarju S."/>
            <person name="Secka A."/>
            <person name="Antonio M."/>
            <person name="Oren A."/>
            <person name="Chaudhuri R.R."/>
            <person name="La Ragione R."/>
            <person name="Hildebrand F."/>
            <person name="Pallen M.J."/>
        </authorList>
    </citation>
    <scope>NUCLEOTIDE SEQUENCE</scope>
    <source>
        <strain evidence="5">ChiHecec3B27-6122</strain>
    </source>
</reference>
<evidence type="ECO:0000259" key="4">
    <source>
        <dbReference type="SMART" id="SM00861"/>
    </source>
</evidence>
<gene>
    <name evidence="5" type="ORF">IAD42_00365</name>
</gene>
<dbReference type="SUPFAM" id="SSF52518">
    <property type="entry name" value="Thiamin diphosphate-binding fold (THDP-binding)"/>
    <property type="match status" value="1"/>
</dbReference>
<organism evidence="5 6">
    <name type="scientific">Candidatus Scatomorpha pullistercoris</name>
    <dbReference type="NCBI Taxonomy" id="2840929"/>
    <lineage>
        <taxon>Bacteria</taxon>
        <taxon>Bacillati</taxon>
        <taxon>Bacillota</taxon>
        <taxon>Clostridia</taxon>
        <taxon>Eubacteriales</taxon>
        <taxon>Candidatus Scatomorpha</taxon>
    </lineage>
</organism>
<dbReference type="Pfam" id="PF02779">
    <property type="entry name" value="Transket_pyr"/>
    <property type="match status" value="1"/>
</dbReference>
<dbReference type="FunFam" id="3.40.50.970:FF:000129">
    <property type="entry name" value="Transketolase"/>
    <property type="match status" value="1"/>
</dbReference>
<dbReference type="Gene3D" id="3.40.50.970">
    <property type="match status" value="1"/>
</dbReference>
<evidence type="ECO:0000256" key="2">
    <source>
        <dbReference type="ARBA" id="ARBA00007131"/>
    </source>
</evidence>
<reference evidence="5" key="1">
    <citation type="submission" date="2020-10" db="EMBL/GenBank/DDBJ databases">
        <authorList>
            <person name="Gilroy R."/>
        </authorList>
    </citation>
    <scope>NUCLEOTIDE SEQUENCE</scope>
    <source>
        <strain evidence="5">ChiHecec3B27-6122</strain>
    </source>
</reference>
<dbReference type="EMBL" id="DVJS01000010">
    <property type="protein sequence ID" value="HIS96408.1"/>
    <property type="molecule type" value="Genomic_DNA"/>
</dbReference>
<dbReference type="InterPro" id="IPR005475">
    <property type="entry name" value="Transketolase-like_Pyr-bd"/>
</dbReference>
<keyword evidence="3" id="KW-0786">Thiamine pyrophosphate</keyword>
<feature type="domain" description="Transketolase-like pyrimidine-binding" evidence="4">
    <location>
        <begin position="14"/>
        <end position="179"/>
    </location>
</feature>
<comment type="caution">
    <text evidence="5">The sequence shown here is derived from an EMBL/GenBank/DDBJ whole genome shotgun (WGS) entry which is preliminary data.</text>
</comment>
<evidence type="ECO:0000313" key="6">
    <source>
        <dbReference type="Proteomes" id="UP000886876"/>
    </source>
</evidence>
<dbReference type="SMART" id="SM00861">
    <property type="entry name" value="Transket_pyr"/>
    <property type="match status" value="1"/>
</dbReference>
<proteinExistence type="inferred from homology"/>
<dbReference type="InterPro" id="IPR029061">
    <property type="entry name" value="THDP-binding"/>
</dbReference>
<evidence type="ECO:0000256" key="1">
    <source>
        <dbReference type="ARBA" id="ARBA00001964"/>
    </source>
</evidence>
<dbReference type="InterPro" id="IPR009014">
    <property type="entry name" value="Transketo_C/PFOR_II"/>
</dbReference>
<accession>A0A9D1G344</accession>
<name>A0A9D1G344_9FIRM</name>
<dbReference type="InterPro" id="IPR051157">
    <property type="entry name" value="PDH/Transketolase"/>
</dbReference>
<evidence type="ECO:0000313" key="5">
    <source>
        <dbReference type="EMBL" id="HIS96408.1"/>
    </source>
</evidence>
<evidence type="ECO:0000256" key="3">
    <source>
        <dbReference type="ARBA" id="ARBA00023052"/>
    </source>
</evidence>
<comment type="cofactor">
    <cofactor evidence="1">
        <name>thiamine diphosphate</name>
        <dbReference type="ChEBI" id="CHEBI:58937"/>
    </cofactor>
</comment>
<dbReference type="InterPro" id="IPR033248">
    <property type="entry name" value="Transketolase_C"/>
</dbReference>